<keyword evidence="1" id="KW-0479">Metal-binding</keyword>
<dbReference type="PROSITE" id="PS00031">
    <property type="entry name" value="NUCLEAR_REC_DBD_1"/>
    <property type="match status" value="1"/>
</dbReference>
<dbReference type="OrthoDB" id="6352325at2759"/>
<comment type="caution">
    <text evidence="11">The sequence shown here is derived from an EMBL/GenBank/DDBJ whole genome shotgun (WGS) entry which is preliminary data.</text>
</comment>
<reference evidence="11 12" key="1">
    <citation type="submission" date="2018-04" db="EMBL/GenBank/DDBJ databases">
        <title>The genome of golden apple snail Pomacea canaliculata provides insight into stress tolerance and invasive adaptation.</title>
        <authorList>
            <person name="Liu C."/>
            <person name="Liu B."/>
            <person name="Ren Y."/>
            <person name="Zhang Y."/>
            <person name="Wang H."/>
            <person name="Li S."/>
            <person name="Jiang F."/>
            <person name="Yin L."/>
            <person name="Zhang G."/>
            <person name="Qian W."/>
            <person name="Fan W."/>
        </authorList>
    </citation>
    <scope>NUCLEOTIDE SEQUENCE [LARGE SCALE GENOMIC DNA]</scope>
    <source>
        <strain evidence="11">SZHN2017</strain>
        <tissue evidence="11">Muscle</tissue>
    </source>
</reference>
<dbReference type="PROSITE" id="PS51030">
    <property type="entry name" value="NUCLEAR_REC_DBD_2"/>
    <property type="match status" value="1"/>
</dbReference>
<keyword evidence="2" id="KW-0863">Zinc-finger</keyword>
<dbReference type="Gene3D" id="3.30.50.10">
    <property type="entry name" value="Erythroid Transcription Factor GATA-1, subunit A"/>
    <property type="match status" value="1"/>
</dbReference>
<dbReference type="EMBL" id="PZQS01000005">
    <property type="protein sequence ID" value="PVD29962.1"/>
    <property type="molecule type" value="Genomic_DNA"/>
</dbReference>
<keyword evidence="4" id="KW-0805">Transcription regulation</keyword>
<dbReference type="GO" id="GO:0030154">
    <property type="term" value="P:cell differentiation"/>
    <property type="evidence" value="ECO:0007669"/>
    <property type="project" value="TreeGrafter"/>
</dbReference>
<dbReference type="PRINTS" id="PR00047">
    <property type="entry name" value="STROIDFINGER"/>
</dbReference>
<keyword evidence="12" id="KW-1185">Reference proteome</keyword>
<dbReference type="GO" id="GO:0000978">
    <property type="term" value="F:RNA polymerase II cis-regulatory region sequence-specific DNA binding"/>
    <property type="evidence" value="ECO:0007669"/>
    <property type="project" value="TreeGrafter"/>
</dbReference>
<evidence type="ECO:0000256" key="2">
    <source>
        <dbReference type="ARBA" id="ARBA00022771"/>
    </source>
</evidence>
<name>A0A2T7P966_POMCA</name>
<evidence type="ECO:0000256" key="5">
    <source>
        <dbReference type="ARBA" id="ARBA00023125"/>
    </source>
</evidence>
<dbReference type="GO" id="GO:0045944">
    <property type="term" value="P:positive regulation of transcription by RNA polymerase II"/>
    <property type="evidence" value="ECO:0007669"/>
    <property type="project" value="TreeGrafter"/>
</dbReference>
<dbReference type="GO" id="GO:0004879">
    <property type="term" value="F:nuclear receptor activity"/>
    <property type="evidence" value="ECO:0007669"/>
    <property type="project" value="TreeGrafter"/>
</dbReference>
<dbReference type="GO" id="GO:0000122">
    <property type="term" value="P:negative regulation of transcription by RNA polymerase II"/>
    <property type="evidence" value="ECO:0007669"/>
    <property type="project" value="TreeGrafter"/>
</dbReference>
<feature type="compositionally biased region" description="Low complexity" evidence="9">
    <location>
        <begin position="209"/>
        <end position="223"/>
    </location>
</feature>
<evidence type="ECO:0000256" key="7">
    <source>
        <dbReference type="ARBA" id="ARBA00023170"/>
    </source>
</evidence>
<keyword evidence="5" id="KW-0238">DNA-binding</keyword>
<dbReference type="InterPro" id="IPR001628">
    <property type="entry name" value="Znf_hrmn_rcpt"/>
</dbReference>
<evidence type="ECO:0000256" key="6">
    <source>
        <dbReference type="ARBA" id="ARBA00023163"/>
    </source>
</evidence>
<accession>A0A2T7P966</accession>
<dbReference type="InterPro" id="IPR013088">
    <property type="entry name" value="Znf_NHR/GATA"/>
</dbReference>
<proteinExistence type="predicted"/>
<dbReference type="PANTHER" id="PTHR24082">
    <property type="entry name" value="NUCLEAR HORMONE RECEPTOR"/>
    <property type="match status" value="1"/>
</dbReference>
<evidence type="ECO:0000256" key="9">
    <source>
        <dbReference type="SAM" id="MobiDB-lite"/>
    </source>
</evidence>
<protein>
    <recommendedName>
        <fullName evidence="10">Nuclear receptor domain-containing protein</fullName>
    </recommendedName>
</protein>
<keyword evidence="8" id="KW-0539">Nucleus</keyword>
<dbReference type="Proteomes" id="UP000245119">
    <property type="component" value="Linkage Group LG5"/>
</dbReference>
<keyword evidence="6" id="KW-0804">Transcription</keyword>
<evidence type="ECO:0000256" key="4">
    <source>
        <dbReference type="ARBA" id="ARBA00023015"/>
    </source>
</evidence>
<keyword evidence="3" id="KW-0862">Zinc</keyword>
<feature type="region of interest" description="Disordered" evidence="9">
    <location>
        <begin position="163"/>
        <end position="228"/>
    </location>
</feature>
<gene>
    <name evidence="11" type="ORF">C0Q70_09223</name>
</gene>
<dbReference type="Gene3D" id="1.10.565.10">
    <property type="entry name" value="Retinoid X Receptor"/>
    <property type="match status" value="1"/>
</dbReference>
<evidence type="ECO:0000313" key="12">
    <source>
        <dbReference type="Proteomes" id="UP000245119"/>
    </source>
</evidence>
<sequence>MQECLQEACVMEKADTCNTLQVPIASGDFPDDVSTRNGGPLPRNAVDGSGASRRDNPAPSDSPGLVRKKHRLQGERICRVCGDKAVAHNFDVITCESCKTFFRRNAHKQQKSCGFTGNCEITRQTRRFCPACRLQKCFDIGMRADMILDEAERQARLEKIAQNRKKRQEAARKEAGYCSKTTNSTRQCFPDSSRPELDGAWTAEGTAAPSDFPNDSDNSSPTDVIGGLSVHNHHELQPLPGSSSDITAAAMKEESTLKSVSEKKTQSRRPFQHVPNACYHDTLLQMPSSPEALEVQLSELSLEKTLCYCQRFPLKMVEFVKTMPTSGHYRSASDLRAVRDQMAASKFSAMLVMMLKSSALFCEERDAWIKEFGELPVSTFARVTRHEQVIGHYADFCRNLKRILKNDYSAFVLLTCMVLFDPLARTSSTARLSTASTTSESTTCINQARGFIVTNIKMGGKIFKGLGGVWYTILLKHYLESQFSYVFAADYLAALLDSIVEGKMVAVEMTAMFNGWKSTLDPLMRCTLEKSPLTPPHRALPLMCRVETLALS</sequence>
<feature type="region of interest" description="Disordered" evidence="9">
    <location>
        <begin position="28"/>
        <end position="66"/>
    </location>
</feature>
<dbReference type="SUPFAM" id="SSF57716">
    <property type="entry name" value="Glucocorticoid receptor-like (DNA-binding domain)"/>
    <property type="match status" value="1"/>
</dbReference>
<feature type="domain" description="Nuclear receptor" evidence="10">
    <location>
        <begin position="75"/>
        <end position="149"/>
    </location>
</feature>
<evidence type="ECO:0000256" key="1">
    <source>
        <dbReference type="ARBA" id="ARBA00022723"/>
    </source>
</evidence>
<dbReference type="SMART" id="SM00399">
    <property type="entry name" value="ZnF_C4"/>
    <property type="match status" value="1"/>
</dbReference>
<dbReference type="InterPro" id="IPR050234">
    <property type="entry name" value="Nuclear_hormone_rcpt_NR1"/>
</dbReference>
<evidence type="ECO:0000313" key="11">
    <source>
        <dbReference type="EMBL" id="PVD29962.1"/>
    </source>
</evidence>
<dbReference type="GO" id="GO:0008270">
    <property type="term" value="F:zinc ion binding"/>
    <property type="evidence" value="ECO:0007669"/>
    <property type="project" value="UniProtKB-KW"/>
</dbReference>
<evidence type="ECO:0000256" key="3">
    <source>
        <dbReference type="ARBA" id="ARBA00022833"/>
    </source>
</evidence>
<dbReference type="PANTHER" id="PTHR24082:SF283">
    <property type="entry name" value="NUCLEAR HORMONE RECEPTOR HR96"/>
    <property type="match status" value="1"/>
</dbReference>
<evidence type="ECO:0000259" key="10">
    <source>
        <dbReference type="PROSITE" id="PS51030"/>
    </source>
</evidence>
<dbReference type="STRING" id="400727.A0A2T7P966"/>
<dbReference type="AlphaFoldDB" id="A0A2T7P966"/>
<organism evidence="11 12">
    <name type="scientific">Pomacea canaliculata</name>
    <name type="common">Golden apple snail</name>
    <dbReference type="NCBI Taxonomy" id="400727"/>
    <lineage>
        <taxon>Eukaryota</taxon>
        <taxon>Metazoa</taxon>
        <taxon>Spiralia</taxon>
        <taxon>Lophotrochozoa</taxon>
        <taxon>Mollusca</taxon>
        <taxon>Gastropoda</taxon>
        <taxon>Caenogastropoda</taxon>
        <taxon>Architaenioglossa</taxon>
        <taxon>Ampullarioidea</taxon>
        <taxon>Ampullariidae</taxon>
        <taxon>Pomacea</taxon>
    </lineage>
</organism>
<dbReference type="InterPro" id="IPR035500">
    <property type="entry name" value="NHR-like_dom_sf"/>
</dbReference>
<keyword evidence="7" id="KW-0675">Receptor</keyword>
<evidence type="ECO:0000256" key="8">
    <source>
        <dbReference type="ARBA" id="ARBA00023242"/>
    </source>
</evidence>
<dbReference type="Pfam" id="PF00105">
    <property type="entry name" value="zf-C4"/>
    <property type="match status" value="1"/>
</dbReference>